<dbReference type="InterPro" id="IPR018062">
    <property type="entry name" value="HTH_AraC-typ_CS"/>
</dbReference>
<dbReference type="InterPro" id="IPR050204">
    <property type="entry name" value="AraC_XylS_family_regulators"/>
</dbReference>
<evidence type="ECO:0000313" key="6">
    <source>
        <dbReference type="EMBL" id="PPC75909.1"/>
    </source>
</evidence>
<dbReference type="OrthoDB" id="5582699at2"/>
<dbReference type="PRINTS" id="PR00032">
    <property type="entry name" value="HTHARAC"/>
</dbReference>
<organism evidence="6 7">
    <name type="scientific">Proteobacteria bacterium 228</name>
    <dbReference type="NCBI Taxonomy" id="2083153"/>
    <lineage>
        <taxon>Bacteria</taxon>
        <taxon>Pseudomonadati</taxon>
        <taxon>Pseudomonadota</taxon>
    </lineage>
</organism>
<gene>
    <name evidence="6" type="ORF">C4K68_18050</name>
</gene>
<dbReference type="SMART" id="SM00342">
    <property type="entry name" value="HTH_ARAC"/>
    <property type="match status" value="1"/>
</dbReference>
<keyword evidence="3" id="KW-0010">Activator</keyword>
<dbReference type="InterPro" id="IPR020449">
    <property type="entry name" value="Tscrpt_reg_AraC-type_HTH"/>
</dbReference>
<dbReference type="Gene3D" id="1.10.10.60">
    <property type="entry name" value="Homeodomain-like"/>
    <property type="match status" value="2"/>
</dbReference>
<dbReference type="Pfam" id="PF02311">
    <property type="entry name" value="AraC_binding"/>
    <property type="match status" value="1"/>
</dbReference>
<keyword evidence="1" id="KW-0805">Transcription regulation</keyword>
<dbReference type="GO" id="GO:0043565">
    <property type="term" value="F:sequence-specific DNA binding"/>
    <property type="evidence" value="ECO:0007669"/>
    <property type="project" value="InterPro"/>
</dbReference>
<accession>A0A2S5KN03</accession>
<dbReference type="PROSITE" id="PS00041">
    <property type="entry name" value="HTH_ARAC_FAMILY_1"/>
    <property type="match status" value="1"/>
</dbReference>
<dbReference type="SUPFAM" id="SSF46689">
    <property type="entry name" value="Homeodomain-like"/>
    <property type="match status" value="2"/>
</dbReference>
<evidence type="ECO:0000256" key="3">
    <source>
        <dbReference type="ARBA" id="ARBA00023159"/>
    </source>
</evidence>
<dbReference type="InterPro" id="IPR009057">
    <property type="entry name" value="Homeodomain-like_sf"/>
</dbReference>
<keyword evidence="2" id="KW-0238">DNA-binding</keyword>
<proteinExistence type="predicted"/>
<dbReference type="PANTHER" id="PTHR46796:SF2">
    <property type="entry name" value="TRANSCRIPTIONAL REGULATORY PROTEIN"/>
    <property type="match status" value="1"/>
</dbReference>
<dbReference type="InterPro" id="IPR018060">
    <property type="entry name" value="HTH_AraC"/>
</dbReference>
<comment type="caution">
    <text evidence="6">The sequence shown here is derived from an EMBL/GenBank/DDBJ whole genome shotgun (WGS) entry which is preliminary data.</text>
</comment>
<dbReference type="PANTHER" id="PTHR46796">
    <property type="entry name" value="HTH-TYPE TRANSCRIPTIONAL ACTIVATOR RHAS-RELATED"/>
    <property type="match status" value="1"/>
</dbReference>
<evidence type="ECO:0000256" key="1">
    <source>
        <dbReference type="ARBA" id="ARBA00023015"/>
    </source>
</evidence>
<name>A0A2S5KN03_9PROT</name>
<dbReference type="GO" id="GO:0003700">
    <property type="term" value="F:DNA-binding transcription factor activity"/>
    <property type="evidence" value="ECO:0007669"/>
    <property type="project" value="InterPro"/>
</dbReference>
<reference evidence="6 7" key="1">
    <citation type="submission" date="2018-02" db="EMBL/GenBank/DDBJ databases">
        <title>novel marine gammaproteobacteria from coastal saline agro ecosystem.</title>
        <authorList>
            <person name="Krishnan R."/>
            <person name="Ramesh Kumar N."/>
        </authorList>
    </citation>
    <scope>NUCLEOTIDE SEQUENCE [LARGE SCALE GENOMIC DNA]</scope>
    <source>
        <strain evidence="6 7">228</strain>
    </source>
</reference>
<dbReference type="Pfam" id="PF12833">
    <property type="entry name" value="HTH_18"/>
    <property type="match status" value="1"/>
</dbReference>
<evidence type="ECO:0000259" key="5">
    <source>
        <dbReference type="PROSITE" id="PS01124"/>
    </source>
</evidence>
<dbReference type="EMBL" id="PRLP01000061">
    <property type="protein sequence ID" value="PPC75909.1"/>
    <property type="molecule type" value="Genomic_DNA"/>
</dbReference>
<dbReference type="Proteomes" id="UP000238196">
    <property type="component" value="Unassembled WGS sequence"/>
</dbReference>
<dbReference type="PROSITE" id="PS01124">
    <property type="entry name" value="HTH_ARAC_FAMILY_2"/>
    <property type="match status" value="1"/>
</dbReference>
<protein>
    <submittedName>
        <fullName evidence="6">AraC family transcriptional regulator</fullName>
    </submittedName>
</protein>
<dbReference type="AlphaFoldDB" id="A0A2S5KN03"/>
<sequence length="272" mass="30960">MQQQPEVFFRRNGVLPYVEMRSARYFSACYDTHSHPEFSFGVVDGGYGHYVNKDREMLTQRGSTVLINPDEPHSCNPAQAPTWSYRMLFVDTAWMADLQRSMLGAFSGEFVPFARPMVDDPATYQHFDQLFCALLNEDDAMAAEEALIGFIQQQFQPLLASEPRFDSGQMKQAKAVILDRLQDNLSIDELAAEVGLSPYHLIRSFRAAYGQTPHAFLLDQRINRAKPLLQQGQAIADVAQALGFADQSHFQRHFKRRIAVTPRQYQACFIRG</sequence>
<dbReference type="InterPro" id="IPR003313">
    <property type="entry name" value="AraC-bd"/>
</dbReference>
<dbReference type="SUPFAM" id="SSF51215">
    <property type="entry name" value="Regulatory protein AraC"/>
    <property type="match status" value="1"/>
</dbReference>
<evidence type="ECO:0000313" key="7">
    <source>
        <dbReference type="Proteomes" id="UP000238196"/>
    </source>
</evidence>
<evidence type="ECO:0000256" key="4">
    <source>
        <dbReference type="ARBA" id="ARBA00023163"/>
    </source>
</evidence>
<feature type="domain" description="HTH araC/xylS-type" evidence="5">
    <location>
        <begin position="171"/>
        <end position="268"/>
    </location>
</feature>
<dbReference type="InterPro" id="IPR037923">
    <property type="entry name" value="HTH-like"/>
</dbReference>
<keyword evidence="4" id="KW-0804">Transcription</keyword>
<evidence type="ECO:0000256" key="2">
    <source>
        <dbReference type="ARBA" id="ARBA00023125"/>
    </source>
</evidence>